<accession>A0A174F1Y3</accession>
<gene>
    <name evidence="19" type="primary">spo0A_2</name>
    <name evidence="20" type="synonym">spo0A</name>
    <name evidence="20" type="ORF">EAI93_13095</name>
    <name evidence="19" type="ORF">ERS852456_02539</name>
</gene>
<evidence type="ECO:0000256" key="5">
    <source>
        <dbReference type="ARBA" id="ARBA00022553"/>
    </source>
</evidence>
<keyword evidence="4 14" id="KW-0678">Repressor</keyword>
<evidence type="ECO:0000256" key="7">
    <source>
        <dbReference type="ARBA" id="ARBA00022969"/>
    </source>
</evidence>
<dbReference type="SMART" id="SM00448">
    <property type="entry name" value="REC"/>
    <property type="match status" value="1"/>
</dbReference>
<evidence type="ECO:0000256" key="10">
    <source>
        <dbReference type="ARBA" id="ARBA00023125"/>
    </source>
</evidence>
<dbReference type="GO" id="GO:0042173">
    <property type="term" value="P:regulation of sporulation resulting in formation of a cellular spore"/>
    <property type="evidence" value="ECO:0007669"/>
    <property type="project" value="InterPro"/>
</dbReference>
<dbReference type="SUPFAM" id="SSF52172">
    <property type="entry name" value="CheY-like"/>
    <property type="match status" value="1"/>
</dbReference>
<evidence type="ECO:0000256" key="11">
    <source>
        <dbReference type="ARBA" id="ARBA00023159"/>
    </source>
</evidence>
<keyword evidence="12 14" id="KW-0804">Transcription</keyword>
<dbReference type="GO" id="GO:0051606">
    <property type="term" value="P:detection of stimulus"/>
    <property type="evidence" value="ECO:0007669"/>
    <property type="project" value="UniProtKB-UniRule"/>
</dbReference>
<keyword evidence="7 14" id="KW-0749">Sporulation</keyword>
<dbReference type="Pfam" id="PF08769">
    <property type="entry name" value="Spo0A_C"/>
    <property type="match status" value="1"/>
</dbReference>
<keyword evidence="8 14" id="KW-0902">Two-component regulatory system</keyword>
<dbReference type="Pfam" id="PF00072">
    <property type="entry name" value="Response_reg"/>
    <property type="match status" value="1"/>
</dbReference>
<proteinExistence type="predicted"/>
<evidence type="ECO:0000259" key="18">
    <source>
        <dbReference type="PROSITE" id="PS50110"/>
    </source>
</evidence>
<evidence type="ECO:0000313" key="19">
    <source>
        <dbReference type="EMBL" id="CUO42938.1"/>
    </source>
</evidence>
<dbReference type="AlphaFoldDB" id="A0A174F1Y3"/>
<dbReference type="EMBL" id="CYZO01000047">
    <property type="protein sequence ID" value="CUO42938.1"/>
    <property type="molecule type" value="Genomic_DNA"/>
</dbReference>
<dbReference type="InterPro" id="IPR012052">
    <property type="entry name" value="Spore_0_A"/>
</dbReference>
<dbReference type="GO" id="GO:0005509">
    <property type="term" value="F:calcium ion binding"/>
    <property type="evidence" value="ECO:0007669"/>
    <property type="project" value="UniProtKB-UniRule"/>
</dbReference>
<dbReference type="PANTHER" id="PTHR44591:SF14">
    <property type="entry name" value="PROTEIN PILG"/>
    <property type="match status" value="1"/>
</dbReference>
<dbReference type="InterPro" id="IPR050595">
    <property type="entry name" value="Bact_response_regulator"/>
</dbReference>
<comment type="cofactor">
    <cofactor evidence="14 15">
        <name>Ca(2+)</name>
        <dbReference type="ChEBI" id="CHEBI:29108"/>
    </cofactor>
    <text evidence="14 15">Binds 1 Ca(2+) ion per subunit.</text>
</comment>
<dbReference type="RefSeq" id="WP_004844940.1">
    <property type="nucleotide sequence ID" value="NZ_AP028249.1"/>
</dbReference>
<feature type="binding site" evidence="15">
    <location>
        <position position="10"/>
    </location>
    <ligand>
        <name>Ca(2+)</name>
        <dbReference type="ChEBI" id="CHEBI:29108"/>
    </ligand>
</feature>
<evidence type="ECO:0000313" key="22">
    <source>
        <dbReference type="Proteomes" id="UP000292665"/>
    </source>
</evidence>
<evidence type="ECO:0000256" key="3">
    <source>
        <dbReference type="ARBA" id="ARBA00022490"/>
    </source>
</evidence>
<keyword evidence="14 15" id="KW-0479">Metal-binding</keyword>
<evidence type="ECO:0000256" key="9">
    <source>
        <dbReference type="ARBA" id="ARBA00023015"/>
    </source>
</evidence>
<evidence type="ECO:0000256" key="8">
    <source>
        <dbReference type="ARBA" id="ARBA00023012"/>
    </source>
</evidence>
<dbReference type="InterPro" id="IPR014879">
    <property type="entry name" value="Spo0A_C"/>
</dbReference>
<dbReference type="EMBL" id="RCYR01000043">
    <property type="protein sequence ID" value="RYS76659.1"/>
    <property type="molecule type" value="Genomic_DNA"/>
</dbReference>
<evidence type="ECO:0000256" key="13">
    <source>
        <dbReference type="ARBA" id="ARBA00024867"/>
    </source>
</evidence>
<dbReference type="InterPro" id="IPR036388">
    <property type="entry name" value="WH-like_DNA-bd_sf"/>
</dbReference>
<evidence type="ECO:0000256" key="1">
    <source>
        <dbReference type="ARBA" id="ARBA00004496"/>
    </source>
</evidence>
<dbReference type="GO" id="GO:0030435">
    <property type="term" value="P:sporulation resulting in formation of a cellular spore"/>
    <property type="evidence" value="ECO:0007669"/>
    <property type="project" value="UniProtKB-UniRule"/>
</dbReference>
<feature type="domain" description="Response regulatory" evidence="18">
    <location>
        <begin position="5"/>
        <end position="124"/>
    </location>
</feature>
<keyword evidence="17" id="KW-0175">Coiled coil</keyword>
<dbReference type="PROSITE" id="PS50110">
    <property type="entry name" value="RESPONSE_REGULATORY"/>
    <property type="match status" value="1"/>
</dbReference>
<evidence type="ECO:0000313" key="21">
    <source>
        <dbReference type="Proteomes" id="UP000095787"/>
    </source>
</evidence>
<reference evidence="19 21" key="1">
    <citation type="submission" date="2015-09" db="EMBL/GenBank/DDBJ databases">
        <authorList>
            <consortium name="Pathogen Informatics"/>
        </authorList>
    </citation>
    <scope>NUCLEOTIDE SEQUENCE [LARGE SCALE GENOMIC DNA]</scope>
    <source>
        <strain evidence="19 21">2789STDY5834841</strain>
    </source>
</reference>
<comment type="function">
    <text evidence="13 14">May play the central regulatory role in sporulation. It may be an element of the effector pathway responsible for the activation of sporulation genes in response to nutritional stress. Spo0A may act in concert with spo0H (a sigma factor) to control the expression of some genes that are critical to the sporulation process.</text>
</comment>
<dbReference type="PIRSF" id="PIRSF002937">
    <property type="entry name" value="Res_reg_Spo0A"/>
    <property type="match status" value="1"/>
</dbReference>
<feature type="binding site" evidence="15">
    <location>
        <position position="11"/>
    </location>
    <ligand>
        <name>Ca(2+)</name>
        <dbReference type="ChEBI" id="CHEBI:29108"/>
    </ligand>
</feature>
<dbReference type="GO" id="GO:0003677">
    <property type="term" value="F:DNA binding"/>
    <property type="evidence" value="ECO:0007669"/>
    <property type="project" value="UniProtKB-KW"/>
</dbReference>
<dbReference type="SUPFAM" id="SSF46894">
    <property type="entry name" value="C-terminal effector domain of the bipartite response regulators"/>
    <property type="match status" value="1"/>
</dbReference>
<keyword evidence="9 14" id="KW-0805">Transcription regulation</keyword>
<keyword evidence="6 14" id="KW-0106">Calcium</keyword>
<dbReference type="InterPro" id="IPR001789">
    <property type="entry name" value="Sig_transdc_resp-reg_receiver"/>
</dbReference>
<evidence type="ECO:0000256" key="4">
    <source>
        <dbReference type="ARBA" id="ARBA00022491"/>
    </source>
</evidence>
<comment type="subcellular location">
    <subcellularLocation>
        <location evidence="1 14">Cytoplasm</location>
    </subcellularLocation>
</comment>
<dbReference type="NCBIfam" id="TIGR02875">
    <property type="entry name" value="spore_0_A"/>
    <property type="match status" value="1"/>
</dbReference>
<keyword evidence="10 14" id="KW-0238">DNA-binding</keyword>
<evidence type="ECO:0000256" key="14">
    <source>
        <dbReference type="PIRNR" id="PIRNR002937"/>
    </source>
</evidence>
<feature type="coiled-coil region" evidence="17">
    <location>
        <begin position="131"/>
        <end position="158"/>
    </location>
</feature>
<name>A0A174F1Y3_9FIRM</name>
<dbReference type="GeneID" id="97328817"/>
<dbReference type="Proteomes" id="UP000095787">
    <property type="component" value="Unassembled WGS sequence"/>
</dbReference>
<dbReference type="Proteomes" id="UP000292665">
    <property type="component" value="Unassembled WGS sequence"/>
</dbReference>
<dbReference type="InterPro" id="IPR011006">
    <property type="entry name" value="CheY-like_superfamily"/>
</dbReference>
<dbReference type="PANTHER" id="PTHR44591">
    <property type="entry name" value="STRESS RESPONSE REGULATOR PROTEIN 1"/>
    <property type="match status" value="1"/>
</dbReference>
<keyword evidence="3 14" id="KW-0963">Cytoplasm</keyword>
<evidence type="ECO:0000256" key="6">
    <source>
        <dbReference type="ARBA" id="ARBA00022837"/>
    </source>
</evidence>
<dbReference type="GO" id="GO:0005737">
    <property type="term" value="C:cytoplasm"/>
    <property type="evidence" value="ECO:0007669"/>
    <property type="project" value="UniProtKB-SubCell"/>
</dbReference>
<dbReference type="GO" id="GO:0000160">
    <property type="term" value="P:phosphorelay signal transduction system"/>
    <property type="evidence" value="ECO:0007669"/>
    <property type="project" value="UniProtKB-UniRule"/>
</dbReference>
<evidence type="ECO:0000256" key="2">
    <source>
        <dbReference type="ARBA" id="ARBA00018672"/>
    </source>
</evidence>
<keyword evidence="5 16" id="KW-0597">Phosphoprotein</keyword>
<evidence type="ECO:0000256" key="15">
    <source>
        <dbReference type="PIRSR" id="PIRSR002937-1"/>
    </source>
</evidence>
<sequence>MEHLSVAIADDNQRILDMLDDIIQTDKELDLVGKAKNGEEMCQIIKDRQPDVVLLDLIMPKMDGLTVMEQVNKQEFVDKRPYFIVLTAVGQEKITEDAFNKGANYYIMKPFNHTILLDRIKSIRKKPAVFEKKNEESIQEVSSRRENLESRVTNMLHEIGIPAHIKGYHYLRDAIMMAVNDMDVLNAITKILYPTVAKKYRTTSSRVERAIRHAIEVAWSRGKLDTLDELFGYTVSTGKGKPTNSEFIALIADTIQLEYRHKN</sequence>
<feature type="modified residue" description="4-aspartylphosphate" evidence="16">
    <location>
        <position position="56"/>
    </location>
</feature>
<protein>
    <recommendedName>
        <fullName evidence="2 14">Stage 0 sporulation protein A homolog</fullName>
    </recommendedName>
</protein>
<evidence type="ECO:0000256" key="16">
    <source>
        <dbReference type="PROSITE-ProRule" id="PRU00169"/>
    </source>
</evidence>
<evidence type="ECO:0000256" key="17">
    <source>
        <dbReference type="SAM" id="Coils"/>
    </source>
</evidence>
<dbReference type="Gene3D" id="1.10.10.10">
    <property type="entry name" value="Winged helix-like DNA-binding domain superfamily/Winged helix DNA-binding domain"/>
    <property type="match status" value="1"/>
</dbReference>
<evidence type="ECO:0000256" key="12">
    <source>
        <dbReference type="ARBA" id="ARBA00023163"/>
    </source>
</evidence>
<dbReference type="InterPro" id="IPR016032">
    <property type="entry name" value="Sig_transdc_resp-reg_C-effctor"/>
</dbReference>
<organism evidence="19 21">
    <name type="scientific">[Ruminococcus] torques</name>
    <dbReference type="NCBI Taxonomy" id="33039"/>
    <lineage>
        <taxon>Bacteria</taxon>
        <taxon>Bacillati</taxon>
        <taxon>Bacillota</taxon>
        <taxon>Clostridia</taxon>
        <taxon>Lachnospirales</taxon>
        <taxon>Lachnospiraceae</taxon>
        <taxon>Mediterraneibacter</taxon>
    </lineage>
</organism>
<reference evidence="20 22" key="2">
    <citation type="journal article" date="2019" name="Science, e1252229">
        <title>Invertible promoters mediate bacterial phase variation, antibiotic resistance, and host adaptation in the gut.</title>
        <authorList>
            <person name="Jiang X."/>
            <person name="Hall A.B."/>
            <person name="Arthur T.D."/>
            <person name="Plichta D.R."/>
            <person name="Covington C.T."/>
            <person name="Poyet M."/>
            <person name="Crothers J."/>
            <person name="Moses P.L."/>
            <person name="Tolonen A.C."/>
            <person name="Vlamakis H."/>
            <person name="Alm E.J."/>
            <person name="Xavier R.J."/>
        </authorList>
    </citation>
    <scope>NUCLEOTIDE SEQUENCE [LARGE SCALE GENOMIC DNA]</scope>
    <source>
        <strain evidence="20">Aa_0143</strain>
        <strain evidence="22">aa_0143</strain>
    </source>
</reference>
<keyword evidence="11 14" id="KW-0010">Activator</keyword>
<dbReference type="GO" id="GO:0003700">
    <property type="term" value="F:DNA-binding transcription factor activity"/>
    <property type="evidence" value="ECO:0007669"/>
    <property type="project" value="InterPro"/>
</dbReference>
<dbReference type="Gene3D" id="3.40.50.2300">
    <property type="match status" value="1"/>
</dbReference>
<evidence type="ECO:0000313" key="20">
    <source>
        <dbReference type="EMBL" id="RYS76659.1"/>
    </source>
</evidence>
<feature type="binding site" evidence="15">
    <location>
        <position position="56"/>
    </location>
    <ligand>
        <name>Ca(2+)</name>
        <dbReference type="ChEBI" id="CHEBI:29108"/>
    </ligand>
</feature>